<comment type="caution">
    <text evidence="3">The sequence shown here is derived from an EMBL/GenBank/DDBJ whole genome shotgun (WGS) entry which is preliminary data.</text>
</comment>
<dbReference type="SMART" id="SM00028">
    <property type="entry name" value="TPR"/>
    <property type="match status" value="8"/>
</dbReference>
<dbReference type="InterPro" id="IPR011990">
    <property type="entry name" value="TPR-like_helical_dom_sf"/>
</dbReference>
<dbReference type="PROSITE" id="PS50005">
    <property type="entry name" value="TPR"/>
    <property type="match status" value="1"/>
</dbReference>
<proteinExistence type="predicted"/>
<keyword evidence="1" id="KW-0802">TPR repeat</keyword>
<dbReference type="Proteomes" id="UP001165685">
    <property type="component" value="Unassembled WGS sequence"/>
</dbReference>
<dbReference type="SUPFAM" id="SSF81901">
    <property type="entry name" value="HCP-like"/>
    <property type="match status" value="2"/>
</dbReference>
<dbReference type="RefSeq" id="WP_270680589.1">
    <property type="nucleotide sequence ID" value="NZ_JAQFWP010000068.1"/>
</dbReference>
<dbReference type="SMART" id="SM00671">
    <property type="entry name" value="SEL1"/>
    <property type="match status" value="6"/>
</dbReference>
<protein>
    <submittedName>
        <fullName evidence="3">Tetratricopeptide repeat protein</fullName>
    </submittedName>
</protein>
<name>A0ABT4TTE6_9ACTN</name>
<dbReference type="Pfam" id="PF08238">
    <property type="entry name" value="Sel1"/>
    <property type="match status" value="4"/>
</dbReference>
<dbReference type="EMBL" id="JAQFWP010000068">
    <property type="protein sequence ID" value="MDA2807971.1"/>
    <property type="molecule type" value="Genomic_DNA"/>
</dbReference>
<dbReference type="Pfam" id="PF07721">
    <property type="entry name" value="TPR_4"/>
    <property type="match status" value="1"/>
</dbReference>
<dbReference type="Pfam" id="PF13432">
    <property type="entry name" value="TPR_16"/>
    <property type="match status" value="3"/>
</dbReference>
<evidence type="ECO:0000313" key="3">
    <source>
        <dbReference type="EMBL" id="MDA2807971.1"/>
    </source>
</evidence>
<reference evidence="3" key="1">
    <citation type="submission" date="2023-01" db="EMBL/GenBank/DDBJ databases">
        <title>Draft genome sequence of Nocardiopsis sp. LSu2-4 isolated from halophytes.</title>
        <authorList>
            <person name="Duangmal K."/>
            <person name="Chantavorakit T."/>
        </authorList>
    </citation>
    <scope>NUCLEOTIDE SEQUENCE</scope>
    <source>
        <strain evidence="3">LSu2-4</strain>
    </source>
</reference>
<sequence>MSEVSLADLGVHPCKLGPEDANPYIARSVDEELLDALRDPDRKMVEVVAHRLAGATRTLAHNARTSLGDHTVVAFVDDPRVPLEAMVAAAGRHSPGSPGTVLWLERLDTGRLIELAALDLNSLPDGLRILATSDLDAYGPLKQPERDRLIQRNTQVFLAGLGREESPERPSYSAVRKRMVISVVEVYAGRELIDWDGIRTALDPHDADPDLLAVVRAVTDWRRIGRPAPLTRDRLFELYRRYRETLRRKESDTEEGTPGEEDFQRALDHARAPAQDHPALVTTEGAAGDEHFVPHPLLTAIADETQWHLSFVDSSVASRIGVLTGKPLSEGASIQDIVDPDIRGWPIPAPMWEYVDEAFTGPLRYEIANRAMNALEAPAAHRLITGSGVEPDSEDRLSLGMGLMLTKDFDTARTHLTRAMEADDPETAAEARLQLDNLERLEGDAVPFDGSPGTGEKDPLHSGREATRRIGGLDHIVAEARGVENALTALADIARNGERHAAANAMIRAGELEYARGKVDAARERYLSAVRTRLDVLAPMAALKLGDLERRHGEARDAEIWFYRALDCGHPAVTPLARLGIGRVQLAAGQHEHAFREFLLATASRHPVAMPWALVESADAAYELGEHETARTCYQMAADSGHAECAARGMYGLGAIAMDDGDVLEARVLLMRCLDAGHRATLARALVLLGRLDRTRGDPVASRKWLTQATGTGIAEEAAKAMFLLGDLEHDEGRPDDALHWRKRAAGSEVEPYSSDAVPLVAQGLRERGDIEEARPWYERMLTSTNAGRRADARHFLAWADWRKGDREKAREGWIQLVEEGPQVRRGNAMINLGQLAHDSGDQQNAQEWFGRAAEEGDSGSRVFGLLGLGSLAQERGDLDEALDFYERAARVGHSSASPQAMYRSACAHRDWNGDRTAAESWFKIALRAKWSKWAARSMVELARFAEDDGDTDGARGWYERALKTEDDYTVVSALIHLAVFDHRSGDIDQARGRYLLAVDRHHPDLSSLAVYRLGELEEEQGDVSEARDWYSMAAESANKDDAPAAMYRLGLLEKSVGDLDAARTWWQRLVQFEGAEDTELYTKARAALAEVESDS</sequence>
<dbReference type="InterPro" id="IPR006597">
    <property type="entry name" value="Sel1-like"/>
</dbReference>
<evidence type="ECO:0000256" key="1">
    <source>
        <dbReference type="PROSITE-ProRule" id="PRU00339"/>
    </source>
</evidence>
<dbReference type="InterPro" id="IPR052384">
    <property type="entry name" value="TMTC_O-mannosyltransferase"/>
</dbReference>
<feature type="region of interest" description="Disordered" evidence="2">
    <location>
        <begin position="444"/>
        <end position="464"/>
    </location>
</feature>
<dbReference type="PANTHER" id="PTHR44216:SF3">
    <property type="entry name" value="PROTEIN O-MANNOSYL-TRANSFERASE TMTC2"/>
    <property type="match status" value="1"/>
</dbReference>
<gene>
    <name evidence="3" type="ORF">O4U47_25895</name>
</gene>
<evidence type="ECO:0000256" key="2">
    <source>
        <dbReference type="SAM" id="MobiDB-lite"/>
    </source>
</evidence>
<evidence type="ECO:0000313" key="4">
    <source>
        <dbReference type="Proteomes" id="UP001165685"/>
    </source>
</evidence>
<feature type="repeat" description="TPR" evidence="1">
    <location>
        <begin position="863"/>
        <end position="896"/>
    </location>
</feature>
<keyword evidence="4" id="KW-1185">Reference proteome</keyword>
<dbReference type="PANTHER" id="PTHR44216">
    <property type="entry name" value="PROTEIN O-MANNOSYL-TRANSFERASE TMTC2"/>
    <property type="match status" value="1"/>
</dbReference>
<accession>A0ABT4TTE6</accession>
<dbReference type="InterPro" id="IPR011717">
    <property type="entry name" value="TPR-4"/>
</dbReference>
<dbReference type="InterPro" id="IPR019734">
    <property type="entry name" value="TPR_rpt"/>
</dbReference>
<feature type="compositionally biased region" description="Basic and acidic residues" evidence="2">
    <location>
        <begin position="455"/>
        <end position="464"/>
    </location>
</feature>
<organism evidence="3 4">
    <name type="scientific">Nocardiopsis suaedae</name>
    <dbReference type="NCBI Taxonomy" id="3018444"/>
    <lineage>
        <taxon>Bacteria</taxon>
        <taxon>Bacillati</taxon>
        <taxon>Actinomycetota</taxon>
        <taxon>Actinomycetes</taxon>
        <taxon>Streptosporangiales</taxon>
        <taxon>Nocardiopsidaceae</taxon>
        <taxon>Nocardiopsis</taxon>
    </lineage>
</organism>
<dbReference type="Gene3D" id="1.25.40.10">
    <property type="entry name" value="Tetratricopeptide repeat domain"/>
    <property type="match status" value="4"/>
</dbReference>